<dbReference type="Gene3D" id="3.10.450.50">
    <property type="match status" value="1"/>
</dbReference>
<proteinExistence type="predicted"/>
<evidence type="ECO:0000313" key="2">
    <source>
        <dbReference type="Proteomes" id="UP000653156"/>
    </source>
</evidence>
<keyword evidence="2" id="KW-1185">Reference proteome</keyword>
<dbReference type="InterPro" id="IPR011978">
    <property type="entry name" value="YgfB-like"/>
</dbReference>
<dbReference type="Pfam" id="PF02810">
    <property type="entry name" value="SEC-C"/>
    <property type="match status" value="1"/>
</dbReference>
<evidence type="ECO:0000313" key="1">
    <source>
        <dbReference type="EMBL" id="QRQ80823.1"/>
    </source>
</evidence>
<dbReference type="Proteomes" id="UP000653156">
    <property type="component" value="Chromosome"/>
</dbReference>
<accession>A0A892ZDT7</accession>
<dbReference type="Pfam" id="PF03695">
    <property type="entry name" value="UPF0149"/>
    <property type="match status" value="1"/>
</dbReference>
<dbReference type="SUPFAM" id="SSF101327">
    <property type="entry name" value="YgfB-like"/>
    <property type="match status" value="1"/>
</dbReference>
<dbReference type="PANTHER" id="PTHR33747">
    <property type="entry name" value="UPF0225 PROTEIN SCO1677"/>
    <property type="match status" value="1"/>
</dbReference>
<dbReference type="KEGG" id="ptes:JQU52_08660"/>
<dbReference type="EMBL" id="CP069798">
    <property type="protein sequence ID" value="QRQ80823.1"/>
    <property type="molecule type" value="Genomic_DNA"/>
</dbReference>
<dbReference type="AlphaFoldDB" id="A0A892ZDT7"/>
<gene>
    <name evidence="1" type="ORF">JQU52_08660</name>
</gene>
<sequence>MSTFTAAQQQQLADLLNQHAAEGNTMRLDEVQGFVLALVSGPDPVDMAAWLPEILADEALFDESERAQVAALVSAWAAALSDSLRQKQLPELVLYEDEDGDTDFYTWCNAYLYALDVAPTDWFASVDDEAFEDLFYPVMALGGVYDATEEQEALFEISGKERTSLQSDLPHALLAIYQYWQVRLHKPATIRHEGGKTGRNEPCPCGSGKKYKACCGRQA</sequence>
<reference evidence="1" key="1">
    <citation type="submission" date="2021-02" db="EMBL/GenBank/DDBJ databases">
        <title>Neisseriaceae sp. 26B isolated from the cloaca of a Common Toad-headed Turtle (Mesoclemmys nasuta).</title>
        <authorList>
            <person name="Spergser J."/>
            <person name="Busse H.-J."/>
        </authorList>
    </citation>
    <scope>NUCLEOTIDE SEQUENCE</scope>
    <source>
        <strain evidence="1">26B</strain>
    </source>
</reference>
<dbReference type="PANTHER" id="PTHR33747:SF1">
    <property type="entry name" value="ADENYLATE CYCLASE-ASSOCIATED CAP C-TERMINAL DOMAIN-CONTAINING PROTEIN"/>
    <property type="match status" value="1"/>
</dbReference>
<protein>
    <submittedName>
        <fullName evidence="1">YecA family protein</fullName>
    </submittedName>
</protein>
<dbReference type="SUPFAM" id="SSF103642">
    <property type="entry name" value="Sec-C motif"/>
    <property type="match status" value="1"/>
</dbReference>
<dbReference type="NCBIfam" id="TIGR02292">
    <property type="entry name" value="ygfB_yecA"/>
    <property type="match status" value="1"/>
</dbReference>
<name>A0A892ZDT7_9NEIS</name>
<organism evidence="1 2">
    <name type="scientific">Paralysiella testudinis</name>
    <dbReference type="NCBI Taxonomy" id="2809020"/>
    <lineage>
        <taxon>Bacteria</taxon>
        <taxon>Pseudomonadati</taxon>
        <taxon>Pseudomonadota</taxon>
        <taxon>Betaproteobacteria</taxon>
        <taxon>Neisseriales</taxon>
        <taxon>Neisseriaceae</taxon>
        <taxon>Paralysiella</taxon>
    </lineage>
</organism>
<dbReference type="RefSeq" id="WP_230338111.1">
    <property type="nucleotide sequence ID" value="NZ_CP069798.1"/>
</dbReference>
<dbReference type="InterPro" id="IPR004027">
    <property type="entry name" value="SEC_C_motif"/>
</dbReference>
<dbReference type="InterPro" id="IPR036255">
    <property type="entry name" value="YgfB-like_sf"/>
</dbReference>